<evidence type="ECO:0000256" key="3">
    <source>
        <dbReference type="ARBA" id="ARBA00022840"/>
    </source>
</evidence>
<evidence type="ECO:0000256" key="5">
    <source>
        <dbReference type="ARBA" id="ARBA00023125"/>
    </source>
</evidence>
<feature type="domain" description="SMC hinge" evidence="7">
    <location>
        <begin position="523"/>
        <end position="636"/>
    </location>
</feature>
<dbReference type="Pfam" id="PF02463">
    <property type="entry name" value="SMC_N"/>
    <property type="match status" value="1"/>
</dbReference>
<dbReference type="SUPFAM" id="SSF52540">
    <property type="entry name" value="P-loop containing nucleoside triphosphate hydrolases"/>
    <property type="match status" value="1"/>
</dbReference>
<feature type="coiled-coil region" evidence="6">
    <location>
        <begin position="181"/>
        <end position="211"/>
    </location>
</feature>
<keyword evidence="9" id="KW-1185">Reference proteome</keyword>
<dbReference type="Gene3D" id="3.30.70.1620">
    <property type="match status" value="1"/>
</dbReference>
<organism evidence="8 9">
    <name type="scientific">Peptoniphilus equinus</name>
    <dbReference type="NCBI Taxonomy" id="3016343"/>
    <lineage>
        <taxon>Bacteria</taxon>
        <taxon>Bacillati</taxon>
        <taxon>Bacillota</taxon>
        <taxon>Tissierellia</taxon>
        <taxon>Tissierellales</taxon>
        <taxon>Peptoniphilaceae</taxon>
        <taxon>Peptoniphilus</taxon>
    </lineage>
</organism>
<dbReference type="InterPro" id="IPR011890">
    <property type="entry name" value="SMC_prok"/>
</dbReference>
<keyword evidence="1 6" id="KW-0963">Cytoplasm</keyword>
<dbReference type="PIRSF" id="PIRSF005719">
    <property type="entry name" value="SMC"/>
    <property type="match status" value="1"/>
</dbReference>
<reference evidence="8 9" key="1">
    <citation type="submission" date="2023-01" db="EMBL/GenBank/DDBJ databases">
        <authorList>
            <person name="Lee S.H."/>
            <person name="Jung H.S."/>
            <person name="Yun J.U."/>
        </authorList>
    </citation>
    <scope>NUCLEOTIDE SEQUENCE [LARGE SCALE GENOMIC DNA]</scope>
    <source>
        <strain evidence="8 9">CBA3646</strain>
    </source>
</reference>
<name>A0ABY7QW13_9FIRM</name>
<comment type="function">
    <text evidence="6">Required for chromosome condensation and partitioning.</text>
</comment>
<dbReference type="NCBIfam" id="TIGR02168">
    <property type="entry name" value="SMC_prok_B"/>
    <property type="match status" value="1"/>
</dbReference>
<keyword evidence="5 6" id="KW-0238">DNA-binding</keyword>
<protein>
    <recommendedName>
        <fullName evidence="6">Chromosome partition protein Smc</fullName>
    </recommendedName>
</protein>
<dbReference type="InterPro" id="IPR036277">
    <property type="entry name" value="SMC_hinge_sf"/>
</dbReference>
<dbReference type="SMART" id="SM00968">
    <property type="entry name" value="SMC_hinge"/>
    <property type="match status" value="1"/>
</dbReference>
<proteinExistence type="inferred from homology"/>
<comment type="similarity">
    <text evidence="6">Belongs to the SMC family.</text>
</comment>
<dbReference type="EMBL" id="CP115667">
    <property type="protein sequence ID" value="WBW50621.1"/>
    <property type="molecule type" value="Genomic_DNA"/>
</dbReference>
<comment type="domain">
    <text evidence="6">Contains large globular domains required for ATP hydrolysis at each terminus and a third globular domain forming a flexible hinge near the middle of the molecule. These domains are separated by coiled-coil structures.</text>
</comment>
<evidence type="ECO:0000313" key="8">
    <source>
        <dbReference type="EMBL" id="WBW50621.1"/>
    </source>
</evidence>
<dbReference type="PANTHER" id="PTHR43977">
    <property type="entry name" value="STRUCTURAL MAINTENANCE OF CHROMOSOMES PROTEIN 3"/>
    <property type="match status" value="1"/>
</dbReference>
<keyword evidence="2 6" id="KW-0547">Nucleotide-binding</keyword>
<dbReference type="HAMAP" id="MF_01894">
    <property type="entry name" value="Smc_prok"/>
    <property type="match status" value="1"/>
</dbReference>
<feature type="coiled-coil region" evidence="6">
    <location>
        <begin position="785"/>
        <end position="875"/>
    </location>
</feature>
<accession>A0ABY7QW13</accession>
<comment type="subcellular location">
    <subcellularLocation>
        <location evidence="6">Cytoplasm</location>
    </subcellularLocation>
</comment>
<dbReference type="CDD" id="cd03278">
    <property type="entry name" value="ABC_SMC_barmotin"/>
    <property type="match status" value="1"/>
</dbReference>
<feature type="coiled-coil region" evidence="6">
    <location>
        <begin position="339"/>
        <end position="401"/>
    </location>
</feature>
<dbReference type="InterPro" id="IPR010935">
    <property type="entry name" value="SMC_hinge"/>
</dbReference>
<dbReference type="InterPro" id="IPR024704">
    <property type="entry name" value="SMC"/>
</dbReference>
<feature type="coiled-coil region" evidence="6">
    <location>
        <begin position="664"/>
        <end position="712"/>
    </location>
</feature>
<evidence type="ECO:0000313" key="9">
    <source>
        <dbReference type="Proteomes" id="UP001210339"/>
    </source>
</evidence>
<evidence type="ECO:0000256" key="6">
    <source>
        <dbReference type="HAMAP-Rule" id="MF_01894"/>
    </source>
</evidence>
<dbReference type="Pfam" id="PF06470">
    <property type="entry name" value="SMC_hinge"/>
    <property type="match status" value="1"/>
</dbReference>
<evidence type="ECO:0000259" key="7">
    <source>
        <dbReference type="SMART" id="SM00968"/>
    </source>
</evidence>
<feature type="binding site" evidence="6">
    <location>
        <begin position="32"/>
        <end position="39"/>
    </location>
    <ligand>
        <name>ATP</name>
        <dbReference type="ChEBI" id="CHEBI:30616"/>
    </ligand>
</feature>
<dbReference type="SUPFAM" id="SSF75553">
    <property type="entry name" value="Smc hinge domain"/>
    <property type="match status" value="1"/>
</dbReference>
<keyword evidence="3 6" id="KW-0067">ATP-binding</keyword>
<comment type="subunit">
    <text evidence="6">Homodimer.</text>
</comment>
<dbReference type="RefSeq" id="WP_271192146.1">
    <property type="nucleotide sequence ID" value="NZ_CP115667.1"/>
</dbReference>
<dbReference type="Proteomes" id="UP001210339">
    <property type="component" value="Chromosome"/>
</dbReference>
<dbReference type="InterPro" id="IPR027417">
    <property type="entry name" value="P-loop_NTPase"/>
</dbReference>
<sequence length="1163" mass="131090">MILKTLYIQGFKSFLHKTKIDFNEDITCIVGPNGSGKSNITDAINWVLGENSAKSLRGSRMEDVIFSGTDKRHGTGFAEVTIVFGNDDGAIPLDFKEVQITRRMYRSLESVFMINNVKCRLKDIKELFLDTGIGKDGYSLIGQGQIEGILSSKPEDRRQIFEEAAGVSKYKLRKHESELKLKRTMENLTRLQDIIRELELREDELREASEKALRYLSYQDELKTLEIGLAAQEMEKLNALKDEDEAALLHLNESLALALNTFDTIKQDLEVLKRDEEASRTELDRVAQHSKDVSATLYEQKNALSILELEYKKHQDDLETAYAAATHRQGHIDTLHTDLKQKDEIRGNLETELEAARDELAAVEFELKVKRDDLTKGEATFQSLQAQYVKREQERAALESKISLVEVMAQEKATRRTQLQTTVEKLNSSTIELEQAICDAKVHYKDAGQKRQTLQETQATLETAIRTHEAAGATLQKTLADKTKLYNQQEAHYKALQNLERSYEGYNKSVKSLMQLVESGSFPGIVGPVADNFRVEKTYETAISVALGGALQHVIVDTLQSAKEVIDHLNKHNMGRVTLLPMDTIKGTRPDVTLDGDVIGFAHELIAYNKAYDAIFKNLLGRTLVVKDFNTGAKVLKRYQQRFRVVSLRGDSFNTSGSVTGGSLNKYNQNILSRKNELAELNAQLTRERGALDMLQQDLQDTLTSLKQTQARHSEVSEAIEDIGKSQLKLENRLDVLHTSLKSNQGYWTRYNDELQHLELQIRDDTLSAAKLHDALVELGPQEETAGLSDDLDILKRELERATEQKLECSVALNAVEARLRELDTETTRLSAELEAAYTEETASNAHIVQLKTTLDEEATKLAEAQDHLNILDSNSCDVLEREASLKDALHTLTDTIASKIDVLETVRESRYSLEQDKVKLEGKIERTCDRMQSMMENLYEAYGEVTLIKADARITKTSVQELKQAMQALGQVNVTAPQEYAELSERLNFNRIQQQDLFDAKEEIDEIIQNLEREMKTRFTKTFNKVSKYFSEIFVQLFGGGRATIELEDSTLAGGIEIKAEPPGKKLQSLSLLSGGERALTAVALLFALLKVRPAPFCILDEIDAALDDANIKKYADYLMTLEDIQFIIITHRKLTMEIANVLYGVTMEEEGISKIVAVKLD</sequence>
<keyword evidence="4 6" id="KW-0175">Coiled coil</keyword>
<evidence type="ECO:0000256" key="4">
    <source>
        <dbReference type="ARBA" id="ARBA00023054"/>
    </source>
</evidence>
<dbReference type="InterPro" id="IPR003395">
    <property type="entry name" value="RecF/RecN/SMC_N"/>
</dbReference>
<evidence type="ECO:0000256" key="2">
    <source>
        <dbReference type="ARBA" id="ARBA00022741"/>
    </source>
</evidence>
<dbReference type="Gene3D" id="1.20.1060.20">
    <property type="match status" value="1"/>
</dbReference>
<evidence type="ECO:0000256" key="1">
    <source>
        <dbReference type="ARBA" id="ARBA00022490"/>
    </source>
</evidence>
<dbReference type="Gene3D" id="3.40.50.300">
    <property type="entry name" value="P-loop containing nucleotide triphosphate hydrolases"/>
    <property type="match status" value="2"/>
</dbReference>
<gene>
    <name evidence="6 8" type="primary">smc</name>
    <name evidence="8" type="ORF">O6R05_03480</name>
</gene>